<dbReference type="AlphaFoldDB" id="A0A0M5KH44"/>
<reference evidence="2 3" key="1">
    <citation type="journal article" date="2015" name="Genome Announc.">
        <title>Complete Genome Sequence of Spiroplasma cantharicola CC-1T (DSM 21588), a Bacterium Isolated from Soldier Beetle (Cantharis carolinus).</title>
        <authorList>
            <person name="Lo W.S."/>
            <person name="Liu P.Y."/>
            <person name="Kuo C.H."/>
        </authorList>
    </citation>
    <scope>NUCLEOTIDE SEQUENCE [LARGE SCALE GENOMIC DNA]</scope>
    <source>
        <strain evidence="2 3">CC-1</strain>
    </source>
</reference>
<proteinExistence type="predicted"/>
<evidence type="ECO:0000256" key="1">
    <source>
        <dbReference type="SAM" id="Phobius"/>
    </source>
</evidence>
<evidence type="ECO:0000313" key="3">
    <source>
        <dbReference type="Proteomes" id="UP000063919"/>
    </source>
</evidence>
<dbReference type="PATRIC" id="fig|362837.3.peg.961"/>
<dbReference type="Proteomes" id="UP000063919">
    <property type="component" value="Chromosome"/>
</dbReference>
<dbReference type="KEGG" id="scj:SCANT_v1c09450"/>
<gene>
    <name evidence="2" type="ORF">SCANT_v1c09450</name>
</gene>
<name>A0A0M5KH44_9MOLU</name>
<keyword evidence="1" id="KW-0812">Transmembrane</keyword>
<keyword evidence="1" id="KW-0472">Membrane</keyword>
<feature type="transmembrane region" description="Helical" evidence="1">
    <location>
        <begin position="33"/>
        <end position="56"/>
    </location>
</feature>
<dbReference type="OrthoDB" id="9842276at2"/>
<organism evidence="2 3">
    <name type="scientific">Spiroplasma cantharicola</name>
    <dbReference type="NCBI Taxonomy" id="362837"/>
    <lineage>
        <taxon>Bacteria</taxon>
        <taxon>Bacillati</taxon>
        <taxon>Mycoplasmatota</taxon>
        <taxon>Mollicutes</taxon>
        <taxon>Entomoplasmatales</taxon>
        <taxon>Spiroplasmataceae</taxon>
        <taxon>Spiroplasma</taxon>
    </lineage>
</organism>
<sequence length="242" mass="29010">MKKIKNNLNLIVIFILLFLTFPIQNILNQKTNIIILSLFVNITLIIISLYFITVFISNLLRYIEKYNDEVSKKNLISMSLLNNNYKFYITMLVTFLFFIFSITQTYISIERTTIISMEVYWWTNYKFHKIINLDYINILFFTQFLLISSLLLYSFFYIVFFSFIYSVIKIVSKSNEDLNNLIYKKSTKLNLFLKMFIKYLIFIKLSSKKIKNSWKEIIILISNIKSEELKTFKKATTPPLYL</sequence>
<dbReference type="EMBL" id="CP012622">
    <property type="protein sequence ID" value="ALD66851.1"/>
    <property type="molecule type" value="Genomic_DNA"/>
</dbReference>
<keyword evidence="3" id="KW-1185">Reference proteome</keyword>
<feature type="transmembrane region" description="Helical" evidence="1">
    <location>
        <begin position="7"/>
        <end position="27"/>
    </location>
</feature>
<feature type="transmembrane region" description="Helical" evidence="1">
    <location>
        <begin position="135"/>
        <end position="168"/>
    </location>
</feature>
<accession>A0A0M5KH44</accession>
<dbReference type="RefSeq" id="WP_053946593.1">
    <property type="nucleotide sequence ID" value="NZ_CP012622.1"/>
</dbReference>
<keyword evidence="1" id="KW-1133">Transmembrane helix</keyword>
<protein>
    <submittedName>
        <fullName evidence="2">Uncharacterized protein</fullName>
    </submittedName>
</protein>
<evidence type="ECO:0000313" key="2">
    <source>
        <dbReference type="EMBL" id="ALD66851.1"/>
    </source>
</evidence>
<dbReference type="STRING" id="362837.SCANT_v1c09450"/>
<feature type="transmembrane region" description="Helical" evidence="1">
    <location>
        <begin position="87"/>
        <end position="107"/>
    </location>
</feature>